<name>A0A6N4V5I0_9MYCO</name>
<dbReference type="KEGG" id="mpof:MPOR_04290"/>
<dbReference type="EMBL" id="AP022570">
    <property type="protein sequence ID" value="BBX49403.1"/>
    <property type="molecule type" value="Genomic_DNA"/>
</dbReference>
<sequence length="309" mass="32538">MSTQRAGRVLVTGGCGFIGRAVVQALLDSGAEVAVVDRQMPETRIDGVRYVAGDLSDSDVRDAAVAPGTEAIVHLAAATSVLQSVQRPAPTYADNVAVTQELLELARVRDVGQFVLASTNAVVGNVGEATITERLPLRPLTPYGATKAACEMLMSGYAGAYGMTTCALRFSNVYGPGMALKDSFVPRLMRAALDGSTVTIYGDGTQRRDLVHVDDVARALLLAWQSGYSGTAIVGAGRSVSVLELIDTVRTVTGRPLPAEHVAAQRGEMPAVVVDVSHSARAIGYRPSVELADGLKSTWRYFLDTVGDS</sequence>
<accession>A0A6N4V5I0</accession>
<dbReference type="Gene3D" id="3.40.50.720">
    <property type="entry name" value="NAD(P)-binding Rossmann-like Domain"/>
    <property type="match status" value="1"/>
</dbReference>
<protein>
    <submittedName>
        <fullName evidence="3">UDP-glucose 4-epimerase</fullName>
    </submittedName>
</protein>
<dbReference type="PANTHER" id="PTHR43000">
    <property type="entry name" value="DTDP-D-GLUCOSE 4,6-DEHYDRATASE-RELATED"/>
    <property type="match status" value="1"/>
</dbReference>
<proteinExistence type="inferred from homology"/>
<feature type="domain" description="NAD-dependent epimerase/dehydratase" evidence="2">
    <location>
        <begin position="9"/>
        <end position="227"/>
    </location>
</feature>
<evidence type="ECO:0000256" key="1">
    <source>
        <dbReference type="ARBA" id="ARBA00007637"/>
    </source>
</evidence>
<dbReference type="Pfam" id="PF01370">
    <property type="entry name" value="Epimerase"/>
    <property type="match status" value="1"/>
</dbReference>
<dbReference type="Proteomes" id="UP000466785">
    <property type="component" value="Chromosome"/>
</dbReference>
<dbReference type="InterPro" id="IPR036291">
    <property type="entry name" value="NAD(P)-bd_dom_sf"/>
</dbReference>
<dbReference type="SUPFAM" id="SSF51735">
    <property type="entry name" value="NAD(P)-binding Rossmann-fold domains"/>
    <property type="match status" value="1"/>
</dbReference>
<keyword evidence="4" id="KW-1185">Reference proteome</keyword>
<dbReference type="InterPro" id="IPR001509">
    <property type="entry name" value="Epimerase_deHydtase"/>
</dbReference>
<reference evidence="3 4" key="1">
    <citation type="journal article" date="2019" name="Emerg. Microbes Infect.">
        <title>Comprehensive subspecies identification of 175 nontuberculous mycobacteria species based on 7547 genomic profiles.</title>
        <authorList>
            <person name="Matsumoto Y."/>
            <person name="Kinjo T."/>
            <person name="Motooka D."/>
            <person name="Nabeya D."/>
            <person name="Jung N."/>
            <person name="Uechi K."/>
            <person name="Horii T."/>
            <person name="Iida T."/>
            <person name="Fujita J."/>
            <person name="Nakamura S."/>
        </authorList>
    </citation>
    <scope>NUCLEOTIDE SEQUENCE [LARGE SCALE GENOMIC DNA]</scope>
    <source>
        <strain evidence="3 4">JCM 12603</strain>
    </source>
</reference>
<dbReference type="AlphaFoldDB" id="A0A6N4V5I0"/>
<gene>
    <name evidence="3" type="primary">galE</name>
    <name evidence="3" type="ORF">MPOR_04290</name>
</gene>
<organism evidence="3 4">
    <name type="scientific">Mycolicibacterium poriferae</name>
    <dbReference type="NCBI Taxonomy" id="39694"/>
    <lineage>
        <taxon>Bacteria</taxon>
        <taxon>Bacillati</taxon>
        <taxon>Actinomycetota</taxon>
        <taxon>Actinomycetes</taxon>
        <taxon>Mycobacteriales</taxon>
        <taxon>Mycobacteriaceae</taxon>
        <taxon>Mycolicibacterium</taxon>
    </lineage>
</organism>
<evidence type="ECO:0000313" key="4">
    <source>
        <dbReference type="Proteomes" id="UP000466785"/>
    </source>
</evidence>
<comment type="similarity">
    <text evidence="1">Belongs to the NAD(P)-dependent epimerase/dehydratase family.</text>
</comment>
<dbReference type="RefSeq" id="WP_220098463.1">
    <property type="nucleotide sequence ID" value="NZ_AP022570.1"/>
</dbReference>
<evidence type="ECO:0000313" key="3">
    <source>
        <dbReference type="EMBL" id="BBX49403.1"/>
    </source>
</evidence>
<evidence type="ECO:0000259" key="2">
    <source>
        <dbReference type="Pfam" id="PF01370"/>
    </source>
</evidence>